<keyword evidence="3" id="KW-1185">Reference proteome</keyword>
<proteinExistence type="predicted"/>
<dbReference type="AlphaFoldDB" id="A0A9P0HUL0"/>
<evidence type="ECO:0000313" key="2">
    <source>
        <dbReference type="EMBL" id="CAH1407928.1"/>
    </source>
</evidence>
<organism evidence="2 3">
    <name type="scientific">Nezara viridula</name>
    <name type="common">Southern green stink bug</name>
    <name type="synonym">Cimex viridulus</name>
    <dbReference type="NCBI Taxonomy" id="85310"/>
    <lineage>
        <taxon>Eukaryota</taxon>
        <taxon>Metazoa</taxon>
        <taxon>Ecdysozoa</taxon>
        <taxon>Arthropoda</taxon>
        <taxon>Hexapoda</taxon>
        <taxon>Insecta</taxon>
        <taxon>Pterygota</taxon>
        <taxon>Neoptera</taxon>
        <taxon>Paraneoptera</taxon>
        <taxon>Hemiptera</taxon>
        <taxon>Heteroptera</taxon>
        <taxon>Panheteroptera</taxon>
        <taxon>Pentatomomorpha</taxon>
        <taxon>Pentatomoidea</taxon>
        <taxon>Pentatomidae</taxon>
        <taxon>Pentatominae</taxon>
        <taxon>Nezara</taxon>
    </lineage>
</organism>
<dbReference type="Proteomes" id="UP001152798">
    <property type="component" value="Chromosome 7"/>
</dbReference>
<reference evidence="2" key="1">
    <citation type="submission" date="2022-01" db="EMBL/GenBank/DDBJ databases">
        <authorList>
            <person name="King R."/>
        </authorList>
    </citation>
    <scope>NUCLEOTIDE SEQUENCE</scope>
</reference>
<keyword evidence="1" id="KW-0812">Transmembrane</keyword>
<evidence type="ECO:0000256" key="1">
    <source>
        <dbReference type="SAM" id="Phobius"/>
    </source>
</evidence>
<evidence type="ECO:0000313" key="3">
    <source>
        <dbReference type="Proteomes" id="UP001152798"/>
    </source>
</evidence>
<gene>
    <name evidence="2" type="ORF">NEZAVI_LOCUS15549</name>
</gene>
<keyword evidence="1" id="KW-1133">Transmembrane helix</keyword>
<accession>A0A9P0HUL0</accession>
<name>A0A9P0HUL0_NEZVI</name>
<feature type="transmembrane region" description="Helical" evidence="1">
    <location>
        <begin position="12"/>
        <end position="32"/>
    </location>
</feature>
<sequence length="37" mass="4650">MKMPRFFTEEVKVMGWSFRYSIGIYVCIYIYIYDWNV</sequence>
<dbReference type="EMBL" id="OV725083">
    <property type="protein sequence ID" value="CAH1407928.1"/>
    <property type="molecule type" value="Genomic_DNA"/>
</dbReference>
<protein>
    <submittedName>
        <fullName evidence="2">Uncharacterized protein</fullName>
    </submittedName>
</protein>
<keyword evidence="1" id="KW-0472">Membrane</keyword>